<dbReference type="PANTHER" id="PTHR30589">
    <property type="entry name" value="PROLIPOPROTEIN DIACYLGLYCERYL TRANSFERASE"/>
    <property type="match status" value="1"/>
</dbReference>
<evidence type="ECO:0000313" key="8">
    <source>
        <dbReference type="EMBL" id="BAS28636.1"/>
    </source>
</evidence>
<feature type="transmembrane region" description="Helical" evidence="7">
    <location>
        <begin position="116"/>
        <end position="136"/>
    </location>
</feature>
<feature type="transmembrane region" description="Helical" evidence="7">
    <location>
        <begin position="254"/>
        <end position="273"/>
    </location>
</feature>
<evidence type="ECO:0000256" key="1">
    <source>
        <dbReference type="ARBA" id="ARBA00007150"/>
    </source>
</evidence>
<sequence>MSEILVRLGPVPFFSFGLTLAAGFLLGAAVAIREGRRRGIPPERTGDFLVLSLVVGLLGARLVFVLLNRQYYRTFPWEVLLLQDGGLTFYGGLPAVIALAWTWQRGSGLFYRLLDALAPAAALAGAVALVGSDLFGRATGLPWGVTIPGGAPVHPLQAYWLAGLYALFVLLWRRRRSDRFDGEQFLYWLLGDGALRFGLGFLREGSRFWGLGYDQWAALLVLGIGWLWLRARSSAFDLQEEPGVRYAKGAGQEILEAAWWSLGLVVLVAGFYLRMGGS</sequence>
<evidence type="ECO:0000256" key="3">
    <source>
        <dbReference type="ARBA" id="ARBA00022679"/>
    </source>
</evidence>
<dbReference type="RefSeq" id="WP_068139279.1">
    <property type="nucleotide sequence ID" value="NZ_AP014924.1"/>
</dbReference>
<dbReference type="Pfam" id="PF01790">
    <property type="entry name" value="LGT"/>
    <property type="match status" value="1"/>
</dbReference>
<keyword evidence="2" id="KW-1003">Cell membrane</keyword>
<dbReference type="GO" id="GO:0008961">
    <property type="term" value="F:phosphatidylglycerol-prolipoprotein diacylglyceryl transferase activity"/>
    <property type="evidence" value="ECO:0007669"/>
    <property type="project" value="InterPro"/>
</dbReference>
<keyword evidence="6 7" id="KW-0472">Membrane</keyword>
<dbReference type="Proteomes" id="UP000065807">
    <property type="component" value="Chromosome"/>
</dbReference>
<dbReference type="EMBL" id="AP014924">
    <property type="protein sequence ID" value="BAS28636.1"/>
    <property type="molecule type" value="Genomic_DNA"/>
</dbReference>
<organism evidence="8 9">
    <name type="scientific">Limnochorda pilosa</name>
    <dbReference type="NCBI Taxonomy" id="1555112"/>
    <lineage>
        <taxon>Bacteria</taxon>
        <taxon>Bacillati</taxon>
        <taxon>Bacillota</taxon>
        <taxon>Limnochordia</taxon>
        <taxon>Limnochordales</taxon>
        <taxon>Limnochordaceae</taxon>
        <taxon>Limnochorda</taxon>
    </lineage>
</organism>
<gene>
    <name evidence="8" type="ORF">LIP_2807</name>
</gene>
<evidence type="ECO:0000256" key="5">
    <source>
        <dbReference type="ARBA" id="ARBA00022989"/>
    </source>
</evidence>
<evidence type="ECO:0000256" key="7">
    <source>
        <dbReference type="SAM" id="Phobius"/>
    </source>
</evidence>
<evidence type="ECO:0000256" key="4">
    <source>
        <dbReference type="ARBA" id="ARBA00022692"/>
    </source>
</evidence>
<comment type="similarity">
    <text evidence="1">Belongs to the Lgt family.</text>
</comment>
<evidence type="ECO:0000256" key="2">
    <source>
        <dbReference type="ARBA" id="ARBA00022475"/>
    </source>
</evidence>
<dbReference type="GO" id="GO:0042158">
    <property type="term" value="P:lipoprotein biosynthetic process"/>
    <property type="evidence" value="ECO:0007669"/>
    <property type="project" value="InterPro"/>
</dbReference>
<feature type="transmembrane region" description="Helical" evidence="7">
    <location>
        <begin position="156"/>
        <end position="173"/>
    </location>
</feature>
<name>A0A0K2SNE9_LIMPI</name>
<dbReference type="STRING" id="1555112.LIP_2807"/>
<dbReference type="GO" id="GO:0005886">
    <property type="term" value="C:plasma membrane"/>
    <property type="evidence" value="ECO:0007669"/>
    <property type="project" value="InterPro"/>
</dbReference>
<keyword evidence="5 7" id="KW-1133">Transmembrane helix</keyword>
<feature type="transmembrane region" description="Helical" evidence="7">
    <location>
        <begin position="12"/>
        <end position="32"/>
    </location>
</feature>
<dbReference type="KEGG" id="lpil:LIP_2807"/>
<dbReference type="InterPro" id="IPR001640">
    <property type="entry name" value="Lgt"/>
</dbReference>
<reference evidence="9" key="2">
    <citation type="journal article" date="2016" name="Int. J. Syst. Evol. Microbiol.">
        <title>Complete genome sequence and cell structure of Limnochorda pilosa, a Gram-negative spore-former within the phylum Firmicutes.</title>
        <authorList>
            <person name="Watanabe M."/>
            <person name="Kojima H."/>
            <person name="Fukui M."/>
        </authorList>
    </citation>
    <scope>NUCLEOTIDE SEQUENCE [LARGE SCALE GENOMIC DNA]</scope>
    <source>
        <strain evidence="9">HC45</strain>
    </source>
</reference>
<keyword evidence="9" id="KW-1185">Reference proteome</keyword>
<keyword evidence="3 8" id="KW-0808">Transferase</keyword>
<feature type="transmembrane region" description="Helical" evidence="7">
    <location>
        <begin position="87"/>
        <end position="104"/>
    </location>
</feature>
<evidence type="ECO:0000256" key="6">
    <source>
        <dbReference type="ARBA" id="ARBA00023136"/>
    </source>
</evidence>
<feature type="transmembrane region" description="Helical" evidence="7">
    <location>
        <begin position="48"/>
        <end position="67"/>
    </location>
</feature>
<dbReference type="PANTHER" id="PTHR30589:SF0">
    <property type="entry name" value="PHOSPHATIDYLGLYCEROL--PROLIPOPROTEIN DIACYLGLYCERYL TRANSFERASE"/>
    <property type="match status" value="1"/>
</dbReference>
<protein>
    <submittedName>
        <fullName evidence="8">Prolipoprotein diacylglyceryl transferase</fullName>
    </submittedName>
</protein>
<keyword evidence="4 7" id="KW-0812">Transmembrane</keyword>
<feature type="transmembrane region" description="Helical" evidence="7">
    <location>
        <begin position="208"/>
        <end position="229"/>
    </location>
</feature>
<dbReference type="AlphaFoldDB" id="A0A0K2SNE9"/>
<feature type="transmembrane region" description="Helical" evidence="7">
    <location>
        <begin position="185"/>
        <end position="202"/>
    </location>
</feature>
<reference evidence="9" key="1">
    <citation type="submission" date="2015-07" db="EMBL/GenBank/DDBJ databases">
        <title>Complete genome sequence and phylogenetic analysis of Limnochorda pilosa.</title>
        <authorList>
            <person name="Watanabe M."/>
            <person name="Kojima H."/>
            <person name="Fukui M."/>
        </authorList>
    </citation>
    <scope>NUCLEOTIDE SEQUENCE [LARGE SCALE GENOMIC DNA]</scope>
    <source>
        <strain evidence="9">HC45</strain>
    </source>
</reference>
<evidence type="ECO:0000313" key="9">
    <source>
        <dbReference type="Proteomes" id="UP000065807"/>
    </source>
</evidence>
<dbReference type="OrthoDB" id="871140at2"/>
<accession>A0A0K2SNE9</accession>
<proteinExistence type="inferred from homology"/>
<keyword evidence="8" id="KW-0449">Lipoprotein</keyword>